<dbReference type="PANTHER" id="PTHR28629">
    <property type="entry name" value="TRIOKINASE/FMN CYCLASE"/>
    <property type="match status" value="1"/>
</dbReference>
<proteinExistence type="predicted"/>
<evidence type="ECO:0000256" key="1">
    <source>
        <dbReference type="ARBA" id="ARBA00001113"/>
    </source>
</evidence>
<dbReference type="GO" id="GO:0019563">
    <property type="term" value="P:glycerol catabolic process"/>
    <property type="evidence" value="ECO:0007669"/>
    <property type="project" value="TreeGrafter"/>
</dbReference>
<dbReference type="InterPro" id="IPR012736">
    <property type="entry name" value="DhaK_1"/>
</dbReference>
<evidence type="ECO:0000256" key="4">
    <source>
        <dbReference type="ARBA" id="ARBA00022679"/>
    </source>
</evidence>
<dbReference type="EMBL" id="DXAK01000048">
    <property type="protein sequence ID" value="HJA07452.1"/>
    <property type="molecule type" value="Genomic_DNA"/>
</dbReference>
<dbReference type="FunFam" id="3.30.1180.20:FF:000002">
    <property type="entry name" value="Dihydroxyacetone kinase subunit DhaK"/>
    <property type="match status" value="1"/>
</dbReference>
<dbReference type="GO" id="GO:0004371">
    <property type="term" value="F:glycerone kinase activity"/>
    <property type="evidence" value="ECO:0007669"/>
    <property type="project" value="InterPro"/>
</dbReference>
<dbReference type="InterPro" id="IPR004006">
    <property type="entry name" value="DhaK_dom"/>
</dbReference>
<name>A0A9D2HBI5_9FIRM</name>
<dbReference type="GO" id="GO:0047324">
    <property type="term" value="F:phosphoenolpyruvate-glycerone phosphotransferase activity"/>
    <property type="evidence" value="ECO:0007669"/>
    <property type="project" value="UniProtKB-EC"/>
</dbReference>
<accession>A0A9D2HBI5</accession>
<keyword evidence="6" id="KW-0319">Glycerol metabolism</keyword>
<dbReference type="EC" id="2.7.1.121" evidence="3"/>
<dbReference type="PROSITE" id="PS51481">
    <property type="entry name" value="DHAK"/>
    <property type="match status" value="1"/>
</dbReference>
<comment type="pathway">
    <text evidence="2">Polyol metabolism; glycerol degradation.</text>
</comment>
<dbReference type="Pfam" id="PF02733">
    <property type="entry name" value="Dak1"/>
    <property type="match status" value="1"/>
</dbReference>
<reference evidence="9" key="1">
    <citation type="journal article" date="2021" name="PeerJ">
        <title>Extensive microbial diversity within the chicken gut microbiome revealed by metagenomics and culture.</title>
        <authorList>
            <person name="Gilroy R."/>
            <person name="Ravi A."/>
            <person name="Getino M."/>
            <person name="Pursley I."/>
            <person name="Horton D.L."/>
            <person name="Alikhan N.F."/>
            <person name="Baker D."/>
            <person name="Gharbi K."/>
            <person name="Hall N."/>
            <person name="Watson M."/>
            <person name="Adriaenssens E.M."/>
            <person name="Foster-Nyarko E."/>
            <person name="Jarju S."/>
            <person name="Secka A."/>
            <person name="Antonio M."/>
            <person name="Oren A."/>
            <person name="Chaudhuri R.R."/>
            <person name="La Ragione R."/>
            <person name="Hildebrand F."/>
            <person name="Pallen M.J."/>
        </authorList>
    </citation>
    <scope>NUCLEOTIDE SEQUENCE</scope>
    <source>
        <strain evidence="9">ChiSjej2B20-11307</strain>
    </source>
</reference>
<comment type="subunit">
    <text evidence="7">Homodimer. The dihydroxyacetone kinase complex is composed of a homodimer of DhaM, a homodimer of DhaK and the subunit DhaL.</text>
</comment>
<comment type="caution">
    <text evidence="9">The sequence shown here is derived from an EMBL/GenBank/DDBJ whole genome shotgun (WGS) entry which is preliminary data.</text>
</comment>
<keyword evidence="4 9" id="KW-0808">Transferase</keyword>
<dbReference type="Gene3D" id="3.40.50.10440">
    <property type="entry name" value="Dihydroxyacetone kinase, domain 1"/>
    <property type="match status" value="1"/>
</dbReference>
<evidence type="ECO:0000256" key="7">
    <source>
        <dbReference type="ARBA" id="ARBA00046577"/>
    </source>
</evidence>
<keyword evidence="5 9" id="KW-0418">Kinase</keyword>
<organism evidence="9 10">
    <name type="scientific">Candidatus Mediterraneibacter pullicola</name>
    <dbReference type="NCBI Taxonomy" id="2838682"/>
    <lineage>
        <taxon>Bacteria</taxon>
        <taxon>Bacillati</taxon>
        <taxon>Bacillota</taxon>
        <taxon>Clostridia</taxon>
        <taxon>Lachnospirales</taxon>
        <taxon>Lachnospiraceae</taxon>
        <taxon>Mediterraneibacter</taxon>
    </lineage>
</organism>
<evidence type="ECO:0000313" key="10">
    <source>
        <dbReference type="Proteomes" id="UP000824223"/>
    </source>
</evidence>
<dbReference type="GO" id="GO:0005829">
    <property type="term" value="C:cytosol"/>
    <property type="evidence" value="ECO:0007669"/>
    <property type="project" value="TreeGrafter"/>
</dbReference>
<dbReference type="InterPro" id="IPR050861">
    <property type="entry name" value="Dihydroxyacetone_Kinase"/>
</dbReference>
<dbReference type="FunFam" id="3.40.50.10440:FF:000001">
    <property type="entry name" value="Dihydroxyacetone kinase, DhaK subunit"/>
    <property type="match status" value="1"/>
</dbReference>
<reference evidence="9" key="2">
    <citation type="submission" date="2021-04" db="EMBL/GenBank/DDBJ databases">
        <authorList>
            <person name="Gilroy R."/>
        </authorList>
    </citation>
    <scope>NUCLEOTIDE SEQUENCE</scope>
    <source>
        <strain evidence="9">ChiSjej2B20-11307</strain>
    </source>
</reference>
<evidence type="ECO:0000256" key="6">
    <source>
        <dbReference type="ARBA" id="ARBA00022798"/>
    </source>
</evidence>
<sequence>MKKIINTVDQVENQMVEGMVKAYPQYLKKLECGNVVVRADKKEGKVALISGGGSGHEPAHGGYVGEGMLDAAVAGAVFTSPTPDQIYEGIKAVATDKGVLMVIKNYTGDVMNFEMAREMAEMEGIKIAQVVTNDDVAVDGSLYTVGRRGVAGTVFIHKIAGALAERGGELEEVRAVAEKVIAGVRTMGMAIRPCTVPAAGVPGFELSEEEMEVGIGIHGEPGTHREALKTADEIVDMLMDKILADLDYSGSEVAVMINGAGATPLMELFIVNNRVFDILAEKGIKVYKTFVGEYMTSLEMEGFSISLLKLDGELKELLDAKADTPAFKA</sequence>
<dbReference type="AlphaFoldDB" id="A0A9D2HBI5"/>
<evidence type="ECO:0000256" key="2">
    <source>
        <dbReference type="ARBA" id="ARBA00004745"/>
    </source>
</evidence>
<dbReference type="Proteomes" id="UP000824223">
    <property type="component" value="Unassembled WGS sequence"/>
</dbReference>
<dbReference type="PANTHER" id="PTHR28629:SF4">
    <property type="entry name" value="TRIOKINASE_FMN CYCLASE"/>
    <property type="match status" value="1"/>
</dbReference>
<evidence type="ECO:0000256" key="3">
    <source>
        <dbReference type="ARBA" id="ARBA00012095"/>
    </source>
</evidence>
<feature type="domain" description="DhaK" evidence="8">
    <location>
        <begin position="7"/>
        <end position="327"/>
    </location>
</feature>
<gene>
    <name evidence="9" type="primary">dhaK</name>
    <name evidence="9" type="ORF">H9798_09995</name>
</gene>
<evidence type="ECO:0000259" key="8">
    <source>
        <dbReference type="PROSITE" id="PS51481"/>
    </source>
</evidence>
<dbReference type="SUPFAM" id="SSF82549">
    <property type="entry name" value="DAK1/DegV-like"/>
    <property type="match status" value="1"/>
</dbReference>
<dbReference type="Gene3D" id="3.30.1180.20">
    <property type="entry name" value="Dihydroxyacetone kinase, domain 2"/>
    <property type="match status" value="1"/>
</dbReference>
<evidence type="ECO:0000313" key="9">
    <source>
        <dbReference type="EMBL" id="HJA07452.1"/>
    </source>
</evidence>
<protein>
    <recommendedName>
        <fullName evidence="3">phosphoenolpyruvate--glycerone phosphotransferase</fullName>
        <ecNumber evidence="3">2.7.1.121</ecNumber>
    </recommendedName>
</protein>
<comment type="catalytic activity">
    <reaction evidence="1">
        <text>dihydroxyacetone + phosphoenolpyruvate = dihydroxyacetone phosphate + pyruvate</text>
        <dbReference type="Rhea" id="RHEA:18381"/>
        <dbReference type="ChEBI" id="CHEBI:15361"/>
        <dbReference type="ChEBI" id="CHEBI:16016"/>
        <dbReference type="ChEBI" id="CHEBI:57642"/>
        <dbReference type="ChEBI" id="CHEBI:58702"/>
        <dbReference type="EC" id="2.7.1.121"/>
    </reaction>
</comment>
<evidence type="ECO:0000256" key="5">
    <source>
        <dbReference type="ARBA" id="ARBA00022777"/>
    </source>
</evidence>
<dbReference type="NCBIfam" id="TIGR02363">
    <property type="entry name" value="dhaK1"/>
    <property type="match status" value="1"/>
</dbReference>